<accession>A0A6C0GBK7</accession>
<dbReference type="SUPFAM" id="SSF101874">
    <property type="entry name" value="YceI-like"/>
    <property type="match status" value="1"/>
</dbReference>
<feature type="domain" description="Lipid/polyisoprenoid-binding YceI-like" evidence="1">
    <location>
        <begin position="36"/>
        <end position="197"/>
    </location>
</feature>
<dbReference type="Pfam" id="PF04264">
    <property type="entry name" value="YceI"/>
    <property type="match status" value="1"/>
</dbReference>
<dbReference type="Gene3D" id="2.40.128.110">
    <property type="entry name" value="Lipid/polyisoprenoid-binding, YceI-like"/>
    <property type="match status" value="1"/>
</dbReference>
<dbReference type="InterPro" id="IPR007372">
    <property type="entry name" value="Lipid/polyisoprenoid-bd_YceI"/>
</dbReference>
<evidence type="ECO:0000313" key="3">
    <source>
        <dbReference type="Proteomes" id="UP000480178"/>
    </source>
</evidence>
<dbReference type="KEGG" id="rhoz:GXP67_00840"/>
<keyword evidence="3" id="KW-1185">Reference proteome</keyword>
<evidence type="ECO:0000313" key="2">
    <source>
        <dbReference type="EMBL" id="QHT65321.1"/>
    </source>
</evidence>
<name>A0A6C0GBK7_9BACT</name>
<gene>
    <name evidence="2" type="ORF">GXP67_00840</name>
</gene>
<sequence length="204" mass="22796">MKKICKPGFVWMTICVIMGFSHFTQSQSHYTITQTKESKMTMAGTSTLHDWDMTTQIFTGNAQFGFNPGNDGLNTLQSLTFSLVAQNLKSGQKGLDKNAYKALKTDQFQNIDYKLLSARVSPQKENQFLIKTQGNLTIAGITKQVSMDVYCEINKDSTITCRGSDKLKMSDYKVKPPTFMMGAMKTGDAITLDFTMVYKKEAGI</sequence>
<dbReference type="RefSeq" id="WP_162441408.1">
    <property type="nucleotide sequence ID" value="NZ_CP048222.1"/>
</dbReference>
<evidence type="ECO:0000259" key="1">
    <source>
        <dbReference type="Pfam" id="PF04264"/>
    </source>
</evidence>
<reference evidence="2 3" key="1">
    <citation type="submission" date="2020-01" db="EMBL/GenBank/DDBJ databases">
        <authorList>
            <person name="Kim M.K."/>
        </authorList>
    </citation>
    <scope>NUCLEOTIDE SEQUENCE [LARGE SCALE GENOMIC DNA]</scope>
    <source>
        <strain evidence="2 3">172606-1</strain>
    </source>
</reference>
<dbReference type="InterPro" id="IPR036761">
    <property type="entry name" value="TTHA0802/YceI-like_sf"/>
</dbReference>
<protein>
    <submittedName>
        <fullName evidence="2">YceI family protein</fullName>
    </submittedName>
</protein>
<organism evidence="2 3">
    <name type="scientific">Rhodocytophaga rosea</name>
    <dbReference type="NCBI Taxonomy" id="2704465"/>
    <lineage>
        <taxon>Bacteria</taxon>
        <taxon>Pseudomonadati</taxon>
        <taxon>Bacteroidota</taxon>
        <taxon>Cytophagia</taxon>
        <taxon>Cytophagales</taxon>
        <taxon>Rhodocytophagaceae</taxon>
        <taxon>Rhodocytophaga</taxon>
    </lineage>
</organism>
<proteinExistence type="predicted"/>
<dbReference type="EMBL" id="CP048222">
    <property type="protein sequence ID" value="QHT65321.1"/>
    <property type="molecule type" value="Genomic_DNA"/>
</dbReference>
<dbReference type="AlphaFoldDB" id="A0A6C0GBK7"/>
<dbReference type="Proteomes" id="UP000480178">
    <property type="component" value="Chromosome"/>
</dbReference>